<dbReference type="AlphaFoldDB" id="A0A9P6VJ81"/>
<dbReference type="FunFam" id="3.40.50.300:FF:001751">
    <property type="entry name" value="ABC bile acid transporter"/>
    <property type="match status" value="1"/>
</dbReference>
<keyword evidence="8 9" id="KW-0472">Membrane</keyword>
<evidence type="ECO:0000256" key="7">
    <source>
        <dbReference type="ARBA" id="ARBA00022989"/>
    </source>
</evidence>
<feature type="transmembrane region" description="Helical" evidence="9">
    <location>
        <begin position="781"/>
        <end position="808"/>
    </location>
</feature>
<feature type="domain" description="ABC transmembrane type-1" evidence="11">
    <location>
        <begin position="95"/>
        <end position="425"/>
    </location>
</feature>
<dbReference type="CDD" id="cd03244">
    <property type="entry name" value="ABCC_MRP_domain2"/>
    <property type="match status" value="1"/>
</dbReference>
<dbReference type="GO" id="GO:0016020">
    <property type="term" value="C:membrane"/>
    <property type="evidence" value="ECO:0007669"/>
    <property type="project" value="UniProtKB-SubCell"/>
</dbReference>
<feature type="domain" description="ABC transporter" evidence="10">
    <location>
        <begin position="456"/>
        <end position="680"/>
    </location>
</feature>
<dbReference type="PROSITE" id="PS50929">
    <property type="entry name" value="ABC_TM1F"/>
    <property type="match status" value="2"/>
</dbReference>
<feature type="transmembrane region" description="Helical" evidence="9">
    <location>
        <begin position="135"/>
        <end position="156"/>
    </location>
</feature>
<keyword evidence="2" id="KW-0813">Transport</keyword>
<dbReference type="PROSITE" id="PS50893">
    <property type="entry name" value="ABC_TRANSPORTER_2"/>
    <property type="match status" value="2"/>
</dbReference>
<dbReference type="GO" id="GO:0016887">
    <property type="term" value="F:ATP hydrolysis activity"/>
    <property type="evidence" value="ECO:0007669"/>
    <property type="project" value="InterPro"/>
</dbReference>
<feature type="domain" description="ABC transporter" evidence="10">
    <location>
        <begin position="1055"/>
        <end position="1275"/>
    </location>
</feature>
<dbReference type="Pfam" id="PF00005">
    <property type="entry name" value="ABC_tran"/>
    <property type="match status" value="2"/>
</dbReference>
<dbReference type="InterPro" id="IPR027417">
    <property type="entry name" value="P-loop_NTPase"/>
</dbReference>
<dbReference type="Gene3D" id="1.20.1560.10">
    <property type="entry name" value="ABC transporter type 1, transmembrane domain"/>
    <property type="match status" value="2"/>
</dbReference>
<comment type="subcellular location">
    <subcellularLocation>
        <location evidence="1">Membrane</location>
        <topology evidence="1">Multi-pass membrane protein</topology>
    </subcellularLocation>
</comment>
<gene>
    <name evidence="12" type="ORF">D0Z07_4988</name>
</gene>
<dbReference type="InterPro" id="IPR036640">
    <property type="entry name" value="ABC1_TM_sf"/>
</dbReference>
<dbReference type="CDD" id="cd03250">
    <property type="entry name" value="ABCC_MRP_domain1"/>
    <property type="match status" value="1"/>
</dbReference>
<dbReference type="GO" id="GO:0140359">
    <property type="term" value="F:ABC-type transporter activity"/>
    <property type="evidence" value="ECO:0007669"/>
    <property type="project" value="InterPro"/>
</dbReference>
<evidence type="ECO:0000313" key="13">
    <source>
        <dbReference type="Proteomes" id="UP000785200"/>
    </source>
</evidence>
<keyword evidence="13" id="KW-1185">Reference proteome</keyword>
<evidence type="ECO:0000259" key="10">
    <source>
        <dbReference type="PROSITE" id="PS50893"/>
    </source>
</evidence>
<dbReference type="FunFam" id="1.20.1560.10:FF:000013">
    <property type="entry name" value="ABC transporter C family member 2"/>
    <property type="match status" value="1"/>
</dbReference>
<dbReference type="CDD" id="cd18596">
    <property type="entry name" value="ABC_6TM_VMR1_D1_like"/>
    <property type="match status" value="1"/>
</dbReference>
<evidence type="ECO:0000259" key="11">
    <source>
        <dbReference type="PROSITE" id="PS50929"/>
    </source>
</evidence>
<dbReference type="InterPro" id="IPR011527">
    <property type="entry name" value="ABC1_TM_dom"/>
</dbReference>
<dbReference type="InterPro" id="IPR017871">
    <property type="entry name" value="ABC_transporter-like_CS"/>
</dbReference>
<reference evidence="12" key="1">
    <citation type="submission" date="2019-07" db="EMBL/GenBank/DDBJ databases">
        <title>Hyphodiscus hymeniophilus genome sequencing and assembly.</title>
        <authorList>
            <person name="Kramer G."/>
            <person name="Nodwell J."/>
        </authorList>
    </citation>
    <scope>NUCLEOTIDE SEQUENCE</scope>
    <source>
        <strain evidence="12">ATCC 34498</strain>
    </source>
</reference>
<proteinExistence type="predicted"/>
<accession>A0A9P6VJ81</accession>
<organism evidence="12 13">
    <name type="scientific">Hyphodiscus hymeniophilus</name>
    <dbReference type="NCBI Taxonomy" id="353542"/>
    <lineage>
        <taxon>Eukaryota</taxon>
        <taxon>Fungi</taxon>
        <taxon>Dikarya</taxon>
        <taxon>Ascomycota</taxon>
        <taxon>Pezizomycotina</taxon>
        <taxon>Leotiomycetes</taxon>
        <taxon>Helotiales</taxon>
        <taxon>Hyphodiscaceae</taxon>
        <taxon>Hyphodiscus</taxon>
    </lineage>
</organism>
<feature type="transmembrane region" description="Helical" evidence="9">
    <location>
        <begin position="857"/>
        <end position="874"/>
    </location>
</feature>
<dbReference type="Pfam" id="PF00664">
    <property type="entry name" value="ABC_membrane"/>
    <property type="match status" value="2"/>
</dbReference>
<evidence type="ECO:0000256" key="3">
    <source>
        <dbReference type="ARBA" id="ARBA00022692"/>
    </source>
</evidence>
<evidence type="ECO:0000256" key="1">
    <source>
        <dbReference type="ARBA" id="ARBA00004141"/>
    </source>
</evidence>
<sequence>MPMRDPSLPSKDISAAFTKPKSELRTPEDNVTLWQWMTVSWMSPLISLGNERQLNDDDVWFLGYEFQHRKLHDRFRELQGSVLARLLEANGLDLVIISILAIIEQFANFSAPVFLQKILQSMENPDAPRRAALTYAALSLVVRLIASQSAVFTLWFGRRAYERSRGEMITMLYEKTLARKVVSVSSDARADENSKTNGNGATKKVDVSSWTKIADFVRKLFGSSKAKSSDNSKELASMGKIMNLMRFDAYEVSQRFWEFSLLITIPLGLILSVVLIWRLIGWPCLIGVVTVFFAQAVNALIARVLLSWEKERRVATDVKLHKISQLVEAIRHLRYYGWQDVWLSRIMESRQHELNLRVITSIWKILISFTNTFASGMFPVAAFYAYTVWAGQPLRVDIAFPALQLFSMLETSLRDLPNLITVLLNAKVAVERLEEFMQEPDKEEGEEQSQSSDVRLEMTEASFAWPGAQEPVLRSITLSFPQGLTVICGEVGAGKTALLQALLGELDQKGGEYHRSNEMVGYCSQTAWLQSMSIRENILFSSPYDETRYRQVLDACALVPDMSNFKHRDLSMIGENGIGLSGGQRARVALARAVYSNSRILFLDDPLSALDHQTADAIVRRCLSGPLMKDRTTILVTHRTELCINVAQQVVQITNGRAQVLDPDVISSNGLQRVTSSDQAAEEEERKAAQQQLAAIPEKFMEDEHRAHGGVMASVYWVYIKAGKLKWWFVLVVVLTLYRLIEVGETWFLKQWGEAYDSPEEHVHSNPFDRLPPPELDIRPWLIGFFLIAAAQSIAFLVSQGFMLVIVYKAGKELFERVVTKVTHATFRFYDVTPVGRLMNRLTSDINTVDGNISNQFQNVAMLSIAWISSVVVIGSVTPLFLVFAIALTLAFIVIFLHFLPTSQSLRRLEMVSLSPLLSNFGALVDGLTTVRAFCAQYRFQDRVISVTDNFQKMDHFYWSLQAWLMYRFDNLSACSTFVLTTLALYTGVSPGLTAFVLTAASKFVISTHSLCKQYGQLQMDFVSVERVVELLHLEQEPPGAVQPPAWWPSLGGDIVFENVTIEYAPHLDPAISNVSFKIRGGSTTALIGRTGSGKSTLALSLLATTLPVSGRILIDGIDISTVDTQALRKRVTFLAQEPVLFPGSMRQNLDPLDEFSDLECSTVLDKIAQRHRWTLDMHIDTGGKNLSQGQRQLVGLARALLRRSPIVIMDEATASIDMETAMRIQEILREEMRESTVITIAHRVEAVKNADFAVVLGKGKLLEQGEPGNMMSHME</sequence>
<keyword evidence="3 9" id="KW-0812">Transmembrane</keyword>
<keyword evidence="4" id="KW-0677">Repeat</keyword>
<evidence type="ECO:0000313" key="12">
    <source>
        <dbReference type="EMBL" id="KAG0648685.1"/>
    </source>
</evidence>
<keyword evidence="5" id="KW-0547">Nucleotide-binding</keyword>
<dbReference type="SUPFAM" id="SSF90123">
    <property type="entry name" value="ABC transporter transmembrane region"/>
    <property type="match status" value="2"/>
</dbReference>
<dbReference type="PANTHER" id="PTHR24223:SF415">
    <property type="entry name" value="FI20190P1"/>
    <property type="match status" value="1"/>
</dbReference>
<feature type="domain" description="ABC transmembrane type-1" evidence="11">
    <location>
        <begin position="729"/>
        <end position="1020"/>
    </location>
</feature>
<dbReference type="PROSITE" id="PS00211">
    <property type="entry name" value="ABC_TRANSPORTER_1"/>
    <property type="match status" value="2"/>
</dbReference>
<dbReference type="GO" id="GO:0005737">
    <property type="term" value="C:cytoplasm"/>
    <property type="evidence" value="ECO:0007669"/>
    <property type="project" value="UniProtKB-ARBA"/>
</dbReference>
<dbReference type="SUPFAM" id="SSF52540">
    <property type="entry name" value="P-loop containing nucleoside triphosphate hydrolases"/>
    <property type="match status" value="2"/>
</dbReference>
<evidence type="ECO:0000256" key="6">
    <source>
        <dbReference type="ARBA" id="ARBA00022840"/>
    </source>
</evidence>
<evidence type="ECO:0000256" key="2">
    <source>
        <dbReference type="ARBA" id="ARBA00022448"/>
    </source>
</evidence>
<dbReference type="InterPro" id="IPR003439">
    <property type="entry name" value="ABC_transporter-like_ATP-bd"/>
</dbReference>
<keyword evidence="6" id="KW-0067">ATP-binding</keyword>
<dbReference type="Gene3D" id="3.40.50.300">
    <property type="entry name" value="P-loop containing nucleotide triphosphate hydrolases"/>
    <property type="match status" value="2"/>
</dbReference>
<dbReference type="OrthoDB" id="6500128at2759"/>
<dbReference type="GO" id="GO:0005524">
    <property type="term" value="F:ATP binding"/>
    <property type="evidence" value="ECO:0007669"/>
    <property type="project" value="UniProtKB-KW"/>
</dbReference>
<dbReference type="PANTHER" id="PTHR24223">
    <property type="entry name" value="ATP-BINDING CASSETTE SUB-FAMILY C"/>
    <property type="match status" value="1"/>
</dbReference>
<feature type="transmembrane region" description="Helical" evidence="9">
    <location>
        <begin position="286"/>
        <end position="306"/>
    </location>
</feature>
<name>A0A9P6VJ81_9HELO</name>
<dbReference type="CDD" id="cd18604">
    <property type="entry name" value="ABC_6TM_VMR1_D2_like"/>
    <property type="match status" value="1"/>
</dbReference>
<dbReference type="EMBL" id="VNKQ01000009">
    <property type="protein sequence ID" value="KAG0648685.1"/>
    <property type="molecule type" value="Genomic_DNA"/>
</dbReference>
<dbReference type="SMART" id="SM00382">
    <property type="entry name" value="AAA"/>
    <property type="match status" value="2"/>
</dbReference>
<feature type="transmembrane region" description="Helical" evidence="9">
    <location>
        <begin position="256"/>
        <end position="280"/>
    </location>
</feature>
<comment type="caution">
    <text evidence="12">The sequence shown here is derived from an EMBL/GenBank/DDBJ whole genome shotgun (WGS) entry which is preliminary data.</text>
</comment>
<dbReference type="Proteomes" id="UP000785200">
    <property type="component" value="Unassembled WGS sequence"/>
</dbReference>
<protein>
    <submittedName>
        <fullName evidence="12">Pleiotropic abc efflux transporter of multiple drugs YBT1</fullName>
    </submittedName>
</protein>
<dbReference type="FunFam" id="3.40.50.300:FF:001577">
    <property type="entry name" value="ABC bile acid transporter"/>
    <property type="match status" value="1"/>
</dbReference>
<evidence type="ECO:0000256" key="4">
    <source>
        <dbReference type="ARBA" id="ARBA00022737"/>
    </source>
</evidence>
<evidence type="ECO:0000256" key="8">
    <source>
        <dbReference type="ARBA" id="ARBA00023136"/>
    </source>
</evidence>
<dbReference type="InterPro" id="IPR050173">
    <property type="entry name" value="ABC_transporter_C-like"/>
</dbReference>
<dbReference type="InterPro" id="IPR003593">
    <property type="entry name" value="AAA+_ATPase"/>
</dbReference>
<keyword evidence="7 9" id="KW-1133">Transmembrane helix</keyword>
<evidence type="ECO:0000256" key="9">
    <source>
        <dbReference type="SAM" id="Phobius"/>
    </source>
</evidence>
<evidence type="ECO:0000256" key="5">
    <source>
        <dbReference type="ARBA" id="ARBA00022741"/>
    </source>
</evidence>